<protein>
    <submittedName>
        <fullName evidence="1">Uncharacterized protein</fullName>
    </submittedName>
</protein>
<keyword evidence="2" id="KW-1185">Reference proteome</keyword>
<proteinExistence type="predicted"/>
<dbReference type="AlphaFoldDB" id="A0A8E2JIZ6"/>
<gene>
    <name evidence="1" type="ORF">K432DRAFT_401123</name>
</gene>
<sequence>MFDRNNAGLEVKNMFRVRMSLLIALHVACYIFQAVAEDVKVRPSSGEQILANVTYTMQWNLTGYPPCGGITFSIPWMTPPFTSYLTVDSPWYETMTSTGYQTIVFTEINPTSTTTMITVGYWNAGFLDAPIPGAPPFTMGPFTVMSHAVSLPPLTTPPPTPPPTAAATSGETKTEYVTIYTATYVSTAALPTAYVPTYSTLVVGISVGISTFIHIILCTSYVG</sequence>
<accession>A0A8E2JIZ6</accession>
<dbReference type="Proteomes" id="UP000250266">
    <property type="component" value="Unassembled WGS sequence"/>
</dbReference>
<evidence type="ECO:0000313" key="1">
    <source>
        <dbReference type="EMBL" id="OCK84425.1"/>
    </source>
</evidence>
<name>A0A8E2JIZ6_9PEZI</name>
<evidence type="ECO:0000313" key="2">
    <source>
        <dbReference type="Proteomes" id="UP000250266"/>
    </source>
</evidence>
<organism evidence="1 2">
    <name type="scientific">Lepidopterella palustris CBS 459.81</name>
    <dbReference type="NCBI Taxonomy" id="1314670"/>
    <lineage>
        <taxon>Eukaryota</taxon>
        <taxon>Fungi</taxon>
        <taxon>Dikarya</taxon>
        <taxon>Ascomycota</taxon>
        <taxon>Pezizomycotina</taxon>
        <taxon>Dothideomycetes</taxon>
        <taxon>Pleosporomycetidae</taxon>
        <taxon>Mytilinidiales</taxon>
        <taxon>Argynnaceae</taxon>
        <taxon>Lepidopterella</taxon>
    </lineage>
</organism>
<dbReference type="OrthoDB" id="10386321at2759"/>
<reference evidence="1 2" key="1">
    <citation type="journal article" date="2016" name="Nat. Commun.">
        <title>Ectomycorrhizal ecology is imprinted in the genome of the dominant symbiotic fungus Cenococcum geophilum.</title>
        <authorList>
            <consortium name="DOE Joint Genome Institute"/>
            <person name="Peter M."/>
            <person name="Kohler A."/>
            <person name="Ohm R.A."/>
            <person name="Kuo A."/>
            <person name="Krutzmann J."/>
            <person name="Morin E."/>
            <person name="Arend M."/>
            <person name="Barry K.W."/>
            <person name="Binder M."/>
            <person name="Choi C."/>
            <person name="Clum A."/>
            <person name="Copeland A."/>
            <person name="Grisel N."/>
            <person name="Haridas S."/>
            <person name="Kipfer T."/>
            <person name="LaButti K."/>
            <person name="Lindquist E."/>
            <person name="Lipzen A."/>
            <person name="Maire R."/>
            <person name="Meier B."/>
            <person name="Mihaltcheva S."/>
            <person name="Molinier V."/>
            <person name="Murat C."/>
            <person name="Poggeler S."/>
            <person name="Quandt C.A."/>
            <person name="Sperisen C."/>
            <person name="Tritt A."/>
            <person name="Tisserant E."/>
            <person name="Crous P.W."/>
            <person name="Henrissat B."/>
            <person name="Nehls U."/>
            <person name="Egli S."/>
            <person name="Spatafora J.W."/>
            <person name="Grigoriev I.V."/>
            <person name="Martin F.M."/>
        </authorList>
    </citation>
    <scope>NUCLEOTIDE SEQUENCE [LARGE SCALE GENOMIC DNA]</scope>
    <source>
        <strain evidence="1 2">CBS 459.81</strain>
    </source>
</reference>
<dbReference type="EMBL" id="KV744837">
    <property type="protein sequence ID" value="OCK84425.1"/>
    <property type="molecule type" value="Genomic_DNA"/>
</dbReference>